<evidence type="ECO:0000313" key="2">
    <source>
        <dbReference type="EMBL" id="KOM35267.1"/>
    </source>
</evidence>
<dbReference type="Proteomes" id="UP000053144">
    <property type="component" value="Chromosome 2"/>
</dbReference>
<gene>
    <name evidence="2" type="ORF">LR48_Vigan02g141700</name>
</gene>
<organism evidence="2 3">
    <name type="scientific">Phaseolus angularis</name>
    <name type="common">Azuki bean</name>
    <name type="synonym">Vigna angularis</name>
    <dbReference type="NCBI Taxonomy" id="3914"/>
    <lineage>
        <taxon>Eukaryota</taxon>
        <taxon>Viridiplantae</taxon>
        <taxon>Streptophyta</taxon>
        <taxon>Embryophyta</taxon>
        <taxon>Tracheophyta</taxon>
        <taxon>Spermatophyta</taxon>
        <taxon>Magnoliopsida</taxon>
        <taxon>eudicotyledons</taxon>
        <taxon>Gunneridae</taxon>
        <taxon>Pentapetalae</taxon>
        <taxon>rosids</taxon>
        <taxon>fabids</taxon>
        <taxon>Fabales</taxon>
        <taxon>Fabaceae</taxon>
        <taxon>Papilionoideae</taxon>
        <taxon>50 kb inversion clade</taxon>
        <taxon>NPAAA clade</taxon>
        <taxon>indigoferoid/millettioid clade</taxon>
        <taxon>Phaseoleae</taxon>
        <taxon>Vigna</taxon>
    </lineage>
</organism>
<evidence type="ECO:0000256" key="1">
    <source>
        <dbReference type="SAM" id="MobiDB-lite"/>
    </source>
</evidence>
<dbReference type="AlphaFoldDB" id="A0A0L9TXY7"/>
<dbReference type="EMBL" id="CM003372">
    <property type="protein sequence ID" value="KOM35267.1"/>
    <property type="molecule type" value="Genomic_DNA"/>
</dbReference>
<feature type="region of interest" description="Disordered" evidence="1">
    <location>
        <begin position="25"/>
        <end position="84"/>
    </location>
</feature>
<dbReference type="Gramene" id="KOM35267">
    <property type="protein sequence ID" value="KOM35267"/>
    <property type="gene ID" value="LR48_Vigan02g141700"/>
</dbReference>
<feature type="compositionally biased region" description="Basic and acidic residues" evidence="1">
    <location>
        <begin position="62"/>
        <end position="84"/>
    </location>
</feature>
<name>A0A0L9TXY7_PHAAN</name>
<reference evidence="3" key="1">
    <citation type="journal article" date="2015" name="Proc. Natl. Acad. Sci. U.S.A.">
        <title>Genome sequencing of adzuki bean (Vigna angularis) provides insight into high starch and low fat accumulation and domestication.</title>
        <authorList>
            <person name="Yang K."/>
            <person name="Tian Z."/>
            <person name="Chen C."/>
            <person name="Luo L."/>
            <person name="Zhao B."/>
            <person name="Wang Z."/>
            <person name="Yu L."/>
            <person name="Li Y."/>
            <person name="Sun Y."/>
            <person name="Li W."/>
            <person name="Chen Y."/>
            <person name="Li Y."/>
            <person name="Zhang Y."/>
            <person name="Ai D."/>
            <person name="Zhao J."/>
            <person name="Shang C."/>
            <person name="Ma Y."/>
            <person name="Wu B."/>
            <person name="Wang M."/>
            <person name="Gao L."/>
            <person name="Sun D."/>
            <person name="Zhang P."/>
            <person name="Guo F."/>
            <person name="Wang W."/>
            <person name="Li Y."/>
            <person name="Wang J."/>
            <person name="Varshney R.K."/>
            <person name="Wang J."/>
            <person name="Ling H.Q."/>
            <person name="Wan P."/>
        </authorList>
    </citation>
    <scope>NUCLEOTIDE SEQUENCE</scope>
    <source>
        <strain evidence="3">cv. Jingnong 6</strain>
    </source>
</reference>
<sequence>MIFYASPTTTTSNRMPLELCHNYQPRRSKPELHPTPAAESGAPRDATKITAPRSAMPPAKQLAEKATLDRNRCNHSRERDLLKL</sequence>
<proteinExistence type="predicted"/>
<evidence type="ECO:0000313" key="3">
    <source>
        <dbReference type="Proteomes" id="UP000053144"/>
    </source>
</evidence>
<accession>A0A0L9TXY7</accession>
<protein>
    <submittedName>
        <fullName evidence="2">Uncharacterized protein</fullName>
    </submittedName>
</protein>